<evidence type="ECO:0000313" key="3">
    <source>
        <dbReference type="EMBL" id="KAK8567938.1"/>
    </source>
</evidence>
<dbReference type="InterPro" id="IPR036322">
    <property type="entry name" value="WD40_repeat_dom_sf"/>
</dbReference>
<sequence length="280" mass="31536">MRNKRPRASVDTAVVDVWQREVGELSNRKFAHRLASSEDLVLRLEIFKKLEKHQGCVNTVSFNADGHTRNIFHAKIMPYTDDRSLITCASDGQVRHAQLLERGVETRLLAKHEGQAHKFAIVPGSPHIFYTCGEDGLVQHIDLRTAAATKLFTCHPIDDSKAYMRIVPLNTLGIDPRNPNLFAVAGGIENDIKIWTPKAIDKAVLPTNIEQFKPKPRGWMYRVMTPHDLMLQLFSLQRRGTSPEQNEENASAVGRELLDLMLAFNINSDNASDDPENSFS</sequence>
<dbReference type="InterPro" id="IPR001680">
    <property type="entry name" value="WD40_rpt"/>
</dbReference>
<dbReference type="Proteomes" id="UP001472677">
    <property type="component" value="Unassembled WGS sequence"/>
</dbReference>
<evidence type="ECO:0000256" key="2">
    <source>
        <dbReference type="ARBA" id="ARBA00022737"/>
    </source>
</evidence>
<keyword evidence="1" id="KW-0853">WD repeat</keyword>
<protein>
    <submittedName>
        <fullName evidence="3">Uncharacterized protein</fullName>
    </submittedName>
</protein>
<keyword evidence="4" id="KW-1185">Reference proteome</keyword>
<organism evidence="3 4">
    <name type="scientific">Hibiscus sabdariffa</name>
    <name type="common">roselle</name>
    <dbReference type="NCBI Taxonomy" id="183260"/>
    <lineage>
        <taxon>Eukaryota</taxon>
        <taxon>Viridiplantae</taxon>
        <taxon>Streptophyta</taxon>
        <taxon>Embryophyta</taxon>
        <taxon>Tracheophyta</taxon>
        <taxon>Spermatophyta</taxon>
        <taxon>Magnoliopsida</taxon>
        <taxon>eudicotyledons</taxon>
        <taxon>Gunneridae</taxon>
        <taxon>Pentapetalae</taxon>
        <taxon>rosids</taxon>
        <taxon>malvids</taxon>
        <taxon>Malvales</taxon>
        <taxon>Malvaceae</taxon>
        <taxon>Malvoideae</taxon>
        <taxon>Hibiscus</taxon>
    </lineage>
</organism>
<dbReference type="PANTHER" id="PTHR15574:SF21">
    <property type="entry name" value="DDB1- AND CUL4-ASSOCIATED FACTOR 8"/>
    <property type="match status" value="1"/>
</dbReference>
<dbReference type="EMBL" id="JBBPBM010000009">
    <property type="protein sequence ID" value="KAK8567938.1"/>
    <property type="molecule type" value="Genomic_DNA"/>
</dbReference>
<dbReference type="InterPro" id="IPR045151">
    <property type="entry name" value="DCAF8"/>
</dbReference>
<evidence type="ECO:0000256" key="1">
    <source>
        <dbReference type="ARBA" id="ARBA00022574"/>
    </source>
</evidence>
<evidence type="ECO:0000313" key="4">
    <source>
        <dbReference type="Proteomes" id="UP001472677"/>
    </source>
</evidence>
<dbReference type="PANTHER" id="PTHR15574">
    <property type="entry name" value="WD REPEAT DOMAIN-CONTAINING FAMILY"/>
    <property type="match status" value="1"/>
</dbReference>
<dbReference type="Gene3D" id="2.130.10.10">
    <property type="entry name" value="YVTN repeat-like/Quinoprotein amine dehydrogenase"/>
    <property type="match status" value="1"/>
</dbReference>
<keyword evidence="2" id="KW-0677">Repeat</keyword>
<name>A0ABR2EZ05_9ROSI</name>
<comment type="caution">
    <text evidence="3">The sequence shown here is derived from an EMBL/GenBank/DDBJ whole genome shotgun (WGS) entry which is preliminary data.</text>
</comment>
<reference evidence="3 4" key="1">
    <citation type="journal article" date="2024" name="G3 (Bethesda)">
        <title>Genome assembly of Hibiscus sabdariffa L. provides insights into metabolisms of medicinal natural products.</title>
        <authorList>
            <person name="Kim T."/>
        </authorList>
    </citation>
    <scope>NUCLEOTIDE SEQUENCE [LARGE SCALE GENOMIC DNA]</scope>
    <source>
        <strain evidence="3">TK-2024</strain>
        <tissue evidence="3">Old leaves</tissue>
    </source>
</reference>
<dbReference type="InterPro" id="IPR015943">
    <property type="entry name" value="WD40/YVTN_repeat-like_dom_sf"/>
</dbReference>
<dbReference type="SUPFAM" id="SSF50978">
    <property type="entry name" value="WD40 repeat-like"/>
    <property type="match status" value="1"/>
</dbReference>
<dbReference type="SMART" id="SM00320">
    <property type="entry name" value="WD40"/>
    <property type="match status" value="3"/>
</dbReference>
<proteinExistence type="predicted"/>
<gene>
    <name evidence="3" type="ORF">V6N12_006506</name>
</gene>
<accession>A0ABR2EZ05</accession>